<organism evidence="4 5">
    <name type="scientific">Halomarina rubra</name>
    <dbReference type="NCBI Taxonomy" id="2071873"/>
    <lineage>
        <taxon>Archaea</taxon>
        <taxon>Methanobacteriati</taxon>
        <taxon>Methanobacteriota</taxon>
        <taxon>Stenosarchaea group</taxon>
        <taxon>Halobacteria</taxon>
        <taxon>Halobacteriales</taxon>
        <taxon>Natronomonadaceae</taxon>
        <taxon>Halomarina</taxon>
    </lineage>
</organism>
<evidence type="ECO:0000259" key="2">
    <source>
        <dbReference type="PROSITE" id="PS50980"/>
    </source>
</evidence>
<evidence type="ECO:0000313" key="4">
    <source>
        <dbReference type="EMBL" id="MFD1512124.1"/>
    </source>
</evidence>
<dbReference type="InterPro" id="IPR011762">
    <property type="entry name" value="COA_CT_N"/>
</dbReference>
<dbReference type="GO" id="GO:0016874">
    <property type="term" value="F:ligase activity"/>
    <property type="evidence" value="ECO:0007669"/>
    <property type="project" value="UniProtKB-KW"/>
</dbReference>
<protein>
    <submittedName>
        <fullName evidence="4">Acyl-CoA carboxylase subunit beta</fullName>
        <ecNumber evidence="4">6.-.-.-</ecNumber>
    </submittedName>
</protein>
<gene>
    <name evidence="4" type="ORF">ACFSBT_02375</name>
</gene>
<keyword evidence="5" id="KW-1185">Reference proteome</keyword>
<dbReference type="EC" id="6.-.-.-" evidence="4"/>
<dbReference type="InterPro" id="IPR011763">
    <property type="entry name" value="COA_CT_C"/>
</dbReference>
<reference evidence="4 5" key="1">
    <citation type="journal article" date="2019" name="Int. J. Syst. Evol. Microbiol.">
        <title>The Global Catalogue of Microorganisms (GCM) 10K type strain sequencing project: providing services to taxonomists for standard genome sequencing and annotation.</title>
        <authorList>
            <consortium name="The Broad Institute Genomics Platform"/>
            <consortium name="The Broad Institute Genome Sequencing Center for Infectious Disease"/>
            <person name="Wu L."/>
            <person name="Ma J."/>
        </authorList>
    </citation>
    <scope>NUCLEOTIDE SEQUENCE [LARGE SCALE GENOMIC DNA]</scope>
    <source>
        <strain evidence="4 5">CGMCC 1.12563</strain>
    </source>
</reference>
<dbReference type="Pfam" id="PF01039">
    <property type="entry name" value="Carboxyl_trans"/>
    <property type="match status" value="1"/>
</dbReference>
<dbReference type="InterPro" id="IPR029045">
    <property type="entry name" value="ClpP/crotonase-like_dom_sf"/>
</dbReference>
<feature type="domain" description="CoA carboxyltransferase N-terminal" evidence="2">
    <location>
        <begin position="57"/>
        <end position="313"/>
    </location>
</feature>
<evidence type="ECO:0000259" key="3">
    <source>
        <dbReference type="PROSITE" id="PS50989"/>
    </source>
</evidence>
<keyword evidence="4" id="KW-0436">Ligase</keyword>
<feature type="region of interest" description="Disordered" evidence="1">
    <location>
        <begin position="308"/>
        <end position="327"/>
    </location>
</feature>
<dbReference type="Proteomes" id="UP001597187">
    <property type="component" value="Unassembled WGS sequence"/>
</dbReference>
<dbReference type="Gene3D" id="3.90.226.10">
    <property type="entry name" value="2-enoyl-CoA Hydratase, Chain A, domain 1"/>
    <property type="match status" value="2"/>
</dbReference>
<feature type="domain" description="CoA carboxyltransferase C-terminal" evidence="3">
    <location>
        <begin position="323"/>
        <end position="567"/>
    </location>
</feature>
<evidence type="ECO:0000256" key="1">
    <source>
        <dbReference type="SAM" id="MobiDB-lite"/>
    </source>
</evidence>
<comment type="caution">
    <text evidence="4">The sequence shown here is derived from an EMBL/GenBank/DDBJ whole genome shotgun (WGS) entry which is preliminary data.</text>
</comment>
<dbReference type="PROSITE" id="PS50989">
    <property type="entry name" value="COA_CT_CTER"/>
    <property type="match status" value="1"/>
</dbReference>
<dbReference type="AlphaFoldDB" id="A0ABD6AR63"/>
<sequence>MKVRIAAGASEEEAQAIAAALARHAVEEVEVYVGEADEPAVIHDAQRVGDAVPNDDIGPTEREIALLEEIAAIEQGGHEKYKERLSDQGKMFVRDRMDLWFGEDGLLFEDGKFAEFDAEDRLPADGLITGAAEFEGRDVHFMANDFTVKAGSMAAKGVEKFLRMQQRALKTGKPVLYLMDSSGGRIDQQTGFFANREGIGKYYYNHSMLSGRVPQICVLYGPCIAGAAYTPVFADFTVMVEGMSAMAIASPRMVKMVTGEEISMEDLGGPQVHARHSGSADLVARDEEHARELVAQLVGYLPNNADEKPPQTEGVAPAASPAGIDRVIPTEPNKGYDMHDLIERVVDAGSVLELQPNYGGEIVTAFARIDGRPVGIVANQPAQRAGAIFPDAAEKAAEFIWKCDAFDVPLLYLCDTPGFMAGSDVEKEGILEQGKKMIYATSSATVPKQSVVLRKAYGAGIYAMSGPAYDPESVIGLPAGEIGIMGPEAAINAVYANKLNAIDDPEERAEREAELREEYREDIDIHRMASEVVVDEIVPPASLREELVNRFAFYETVEKDLPSKKHGTVL</sequence>
<dbReference type="PANTHER" id="PTHR22855:SF13">
    <property type="entry name" value="METHYLCROTONOYL-COA CARBOXYLASE BETA CHAIN, MITOCHONDRIAL"/>
    <property type="match status" value="1"/>
</dbReference>
<dbReference type="InterPro" id="IPR045190">
    <property type="entry name" value="MCCB/AccD1-like"/>
</dbReference>
<dbReference type="SUPFAM" id="SSF52096">
    <property type="entry name" value="ClpP/crotonase"/>
    <property type="match status" value="2"/>
</dbReference>
<dbReference type="PROSITE" id="PS50980">
    <property type="entry name" value="COA_CT_NTER"/>
    <property type="match status" value="1"/>
</dbReference>
<evidence type="ECO:0000313" key="5">
    <source>
        <dbReference type="Proteomes" id="UP001597187"/>
    </source>
</evidence>
<proteinExistence type="predicted"/>
<name>A0ABD6AR63_9EURY</name>
<dbReference type="InterPro" id="IPR034733">
    <property type="entry name" value="AcCoA_carboxyl_beta"/>
</dbReference>
<accession>A0ABD6AR63</accession>
<dbReference type="RefSeq" id="WP_250872112.1">
    <property type="nucleotide sequence ID" value="NZ_JALXFV010000002.1"/>
</dbReference>
<dbReference type="PANTHER" id="PTHR22855">
    <property type="entry name" value="ACETYL, PROPIONYL, PYRUVATE, AND GLUTACONYL CARBOXYLASE-RELATED"/>
    <property type="match status" value="1"/>
</dbReference>
<dbReference type="EMBL" id="JBHUDC010000002">
    <property type="protein sequence ID" value="MFD1512124.1"/>
    <property type="molecule type" value="Genomic_DNA"/>
</dbReference>